<dbReference type="PROSITE" id="PS50198">
    <property type="entry name" value="PPIC_PPIASE_2"/>
    <property type="match status" value="1"/>
</dbReference>
<dbReference type="InterPro" id="IPR050245">
    <property type="entry name" value="PrsA_foldase"/>
</dbReference>
<feature type="domain" description="PpiC" evidence="10">
    <location>
        <begin position="136"/>
        <end position="232"/>
    </location>
</feature>
<dbReference type="Gene3D" id="3.10.50.40">
    <property type="match status" value="1"/>
</dbReference>
<evidence type="ECO:0000313" key="11">
    <source>
        <dbReference type="EMBL" id="WVT02112.1"/>
    </source>
</evidence>
<name>A0ABZ2B7N6_9HYPH</name>
<dbReference type="SUPFAM" id="SSF109998">
    <property type="entry name" value="Triger factor/SurA peptide-binding domain-like"/>
    <property type="match status" value="1"/>
</dbReference>
<evidence type="ECO:0000256" key="8">
    <source>
        <dbReference type="PROSITE-ProRule" id="PRU00278"/>
    </source>
</evidence>
<sequence>MKLLREPLLHFALAGAALFAAYAWLGRSGEVEPARGTLEVAIGEGELRWVSETWARQWQRQPSREELRGLVLDLLKEELLAREARELGLDGDDTVVRRRLAQKMTFLIEDTARIAEPTEGELRAFYDAHREKFVRPGRISFQHIFFDRRKRSDAAADARQLLAKLAASDALAPAAEEGDRLLIESDIRDADRYGVAGQFGQVFADAVFALSPGEWSGPIESAYGLHLVRVYEAIPGEQRPFADAKADVAERWRDEQRRVLQERYFAELFRKYQIVADERIEAAVGPLPGEPGPGDTAIGDTGTRR</sequence>
<proteinExistence type="inferred from homology"/>
<dbReference type="RefSeq" id="WP_331371398.1">
    <property type="nucleotide sequence ID" value="NZ_CP133148.1"/>
</dbReference>
<dbReference type="Pfam" id="PF13145">
    <property type="entry name" value="Rotamase_2"/>
    <property type="match status" value="1"/>
</dbReference>
<feature type="region of interest" description="Disordered" evidence="9">
    <location>
        <begin position="283"/>
        <end position="305"/>
    </location>
</feature>
<evidence type="ECO:0000256" key="2">
    <source>
        <dbReference type="ARBA" id="ARBA00007656"/>
    </source>
</evidence>
<keyword evidence="12" id="KW-1185">Reference proteome</keyword>
<keyword evidence="8 11" id="KW-0413">Isomerase</keyword>
<comment type="catalytic activity">
    <reaction evidence="1">
        <text>[protein]-peptidylproline (omega=180) = [protein]-peptidylproline (omega=0)</text>
        <dbReference type="Rhea" id="RHEA:16237"/>
        <dbReference type="Rhea" id="RHEA-COMP:10747"/>
        <dbReference type="Rhea" id="RHEA-COMP:10748"/>
        <dbReference type="ChEBI" id="CHEBI:83833"/>
        <dbReference type="ChEBI" id="CHEBI:83834"/>
        <dbReference type="EC" id="5.2.1.8"/>
    </reaction>
</comment>
<evidence type="ECO:0000256" key="3">
    <source>
        <dbReference type="ARBA" id="ARBA00013194"/>
    </source>
</evidence>
<dbReference type="EC" id="5.2.1.8" evidence="3"/>
<dbReference type="Proteomes" id="UP001432360">
    <property type="component" value="Chromosome"/>
</dbReference>
<dbReference type="GO" id="GO:0016853">
    <property type="term" value="F:isomerase activity"/>
    <property type="evidence" value="ECO:0007669"/>
    <property type="project" value="UniProtKB-KW"/>
</dbReference>
<dbReference type="InterPro" id="IPR046357">
    <property type="entry name" value="PPIase_dom_sf"/>
</dbReference>
<dbReference type="InterPro" id="IPR000297">
    <property type="entry name" value="PPIase_PpiC"/>
</dbReference>
<dbReference type="PANTHER" id="PTHR47245">
    <property type="entry name" value="PEPTIDYLPROLYL ISOMERASE"/>
    <property type="match status" value="1"/>
</dbReference>
<protein>
    <recommendedName>
        <fullName evidence="4">Parvulin-like PPIase</fullName>
        <ecNumber evidence="3">5.2.1.8</ecNumber>
    </recommendedName>
    <alternativeName>
        <fullName evidence="6">Peptidyl-prolyl cis-trans isomerase plp</fullName>
    </alternativeName>
    <alternativeName>
        <fullName evidence="7">Rotamase plp</fullName>
    </alternativeName>
</protein>
<dbReference type="InterPro" id="IPR027304">
    <property type="entry name" value="Trigger_fact/SurA_dom_sf"/>
</dbReference>
<evidence type="ECO:0000256" key="6">
    <source>
        <dbReference type="ARBA" id="ARBA00030642"/>
    </source>
</evidence>
<dbReference type="SUPFAM" id="SSF54534">
    <property type="entry name" value="FKBP-like"/>
    <property type="match status" value="1"/>
</dbReference>
<organism evidence="11 12">
    <name type="scientific">Sinorhizobium chiapasense</name>
    <dbReference type="NCBI Taxonomy" id="501572"/>
    <lineage>
        <taxon>Bacteria</taxon>
        <taxon>Pseudomonadati</taxon>
        <taxon>Pseudomonadota</taxon>
        <taxon>Alphaproteobacteria</taxon>
        <taxon>Hyphomicrobiales</taxon>
        <taxon>Rhizobiaceae</taxon>
        <taxon>Sinorhizobium/Ensifer group</taxon>
        <taxon>Sinorhizobium</taxon>
    </lineage>
</organism>
<dbReference type="PANTHER" id="PTHR47245:SF2">
    <property type="entry name" value="PEPTIDYL-PROLYL CIS-TRANS ISOMERASE HP_0175-RELATED"/>
    <property type="match status" value="1"/>
</dbReference>
<keyword evidence="5 8" id="KW-0697">Rotamase</keyword>
<gene>
    <name evidence="11" type="ORF">RB548_11230</name>
</gene>
<evidence type="ECO:0000256" key="1">
    <source>
        <dbReference type="ARBA" id="ARBA00000971"/>
    </source>
</evidence>
<evidence type="ECO:0000256" key="5">
    <source>
        <dbReference type="ARBA" id="ARBA00023110"/>
    </source>
</evidence>
<dbReference type="EMBL" id="CP133148">
    <property type="protein sequence ID" value="WVT02112.1"/>
    <property type="molecule type" value="Genomic_DNA"/>
</dbReference>
<evidence type="ECO:0000256" key="9">
    <source>
        <dbReference type="SAM" id="MobiDB-lite"/>
    </source>
</evidence>
<comment type="similarity">
    <text evidence="2">Belongs to the PpiC/parvulin rotamase family.</text>
</comment>
<reference evidence="11" key="1">
    <citation type="submission" date="2023-08" db="EMBL/GenBank/DDBJ databases">
        <title>Complete genome sequence of Sinorhizobium chiapanecum ITTG S70 isolated from Acaciella angustissima nodules in Chiapas-Mexico.</title>
        <authorList>
            <person name="Rincon-Rosales R."/>
            <person name="Rogel M.A."/>
            <person name="Rincon-Medina C.I."/>
            <person name="Guerrero G."/>
            <person name="Manzano-Gomez L.A."/>
            <person name="Lopez-Lopez A."/>
            <person name="Rincon Molina F.A."/>
            <person name="Martinez-Romero E."/>
        </authorList>
    </citation>
    <scope>NUCLEOTIDE SEQUENCE</scope>
    <source>
        <strain evidence="11">ITTG S70</strain>
    </source>
</reference>
<accession>A0ABZ2B7N6</accession>
<evidence type="ECO:0000259" key="10">
    <source>
        <dbReference type="PROSITE" id="PS50198"/>
    </source>
</evidence>
<evidence type="ECO:0000256" key="7">
    <source>
        <dbReference type="ARBA" id="ARBA00031484"/>
    </source>
</evidence>
<evidence type="ECO:0000313" key="12">
    <source>
        <dbReference type="Proteomes" id="UP001432360"/>
    </source>
</evidence>
<evidence type="ECO:0000256" key="4">
    <source>
        <dbReference type="ARBA" id="ARBA00018370"/>
    </source>
</evidence>